<dbReference type="Proteomes" id="UP000029389">
    <property type="component" value="Unassembled WGS sequence"/>
</dbReference>
<evidence type="ECO:0008006" key="6">
    <source>
        <dbReference type="Google" id="ProtNLM"/>
    </source>
</evidence>
<dbReference type="EMBL" id="JMQC01000008">
    <property type="protein sequence ID" value="KFN02741.1"/>
    <property type="molecule type" value="Genomic_DNA"/>
</dbReference>
<keyword evidence="5" id="KW-1185">Reference proteome</keyword>
<keyword evidence="1" id="KW-0472">Membrane</keyword>
<evidence type="ECO:0000313" key="3">
    <source>
        <dbReference type="EMBL" id="RFT63826.1"/>
    </source>
</evidence>
<sequence length="174" mass="19842">MKKIMYWLGTIISLVTLTVVLTYGILKATDDSVDGKHTYAEVPKKDDTNGAETKIVSERLYITNDSSEREVISAMHSMTHQKVKAAQKFGAIPMAKKNAEKIRDIINYNDFEKKAELLVIAGRWIDRDFSKIIDDHNYLREFQEDKDSKATGVIDAVEEEYFVLTKFGDEVTRA</sequence>
<dbReference type="PATRIC" id="fig|1405.8.peg.3143"/>
<dbReference type="EMBL" id="QVOD01000043">
    <property type="protein sequence ID" value="RFT63826.1"/>
    <property type="molecule type" value="Genomic_DNA"/>
</dbReference>
<reference evidence="3 5" key="2">
    <citation type="submission" date="2018-08" db="EMBL/GenBank/DDBJ databases">
        <title>Bacillus clarus sp. nov. strain PS00077A.</title>
        <authorList>
            <person name="Mendez Acevedo M."/>
            <person name="Carroll L."/>
            <person name="Mukherjee M."/>
            <person name="Wiedmann M."/>
            <person name="Kovac J."/>
        </authorList>
    </citation>
    <scope>NUCLEOTIDE SEQUENCE [LARGE SCALE GENOMIC DNA]</scope>
    <source>
        <strain evidence="3 5">PS00077A</strain>
    </source>
</reference>
<dbReference type="Proteomes" id="UP000264294">
    <property type="component" value="Unassembled WGS sequence"/>
</dbReference>
<organism evidence="2 4">
    <name type="scientific">Bacillus clarus</name>
    <dbReference type="NCBI Taxonomy" id="2338372"/>
    <lineage>
        <taxon>Bacteria</taxon>
        <taxon>Bacillati</taxon>
        <taxon>Bacillota</taxon>
        <taxon>Bacilli</taxon>
        <taxon>Bacillales</taxon>
        <taxon>Bacillaceae</taxon>
        <taxon>Bacillus</taxon>
        <taxon>Bacillus cereus group</taxon>
    </lineage>
</organism>
<keyword evidence="1" id="KW-0812">Transmembrane</keyword>
<dbReference type="AlphaFoldDB" id="A0A090ZER9"/>
<reference evidence="2 4" key="1">
    <citation type="submission" date="2014-04" db="EMBL/GenBank/DDBJ databases">
        <authorList>
            <person name="Bishop-Lilly K.A."/>
            <person name="Broomall S.M."/>
            <person name="Chain P.S."/>
            <person name="Chertkov O."/>
            <person name="Coyne S.R."/>
            <person name="Daligault H.E."/>
            <person name="Davenport K.W."/>
            <person name="Erkkila T."/>
            <person name="Frey K.G."/>
            <person name="Gibbons H.S."/>
            <person name="Gu W."/>
            <person name="Jaissle J."/>
            <person name="Johnson S.L."/>
            <person name="Koroleva G.I."/>
            <person name="Ladner J.T."/>
            <person name="Lo C.-C."/>
            <person name="Minogue T.D."/>
            <person name="Munk C."/>
            <person name="Palacios G.F."/>
            <person name="Redden C.L."/>
            <person name="Rosenzweig C.N."/>
            <person name="Scholz M.B."/>
            <person name="Teshima H."/>
            <person name="Xu Y."/>
        </authorList>
    </citation>
    <scope>NUCLEOTIDE SEQUENCE [LARGE SCALE GENOMIC DNA]</scope>
    <source>
        <strain evidence="2 4">BHP</strain>
    </source>
</reference>
<evidence type="ECO:0000313" key="2">
    <source>
        <dbReference type="EMBL" id="KFN02741.1"/>
    </source>
</evidence>
<evidence type="ECO:0000256" key="1">
    <source>
        <dbReference type="SAM" id="Phobius"/>
    </source>
</evidence>
<accession>A0A090ZER9</accession>
<keyword evidence="1" id="KW-1133">Transmembrane helix</keyword>
<protein>
    <recommendedName>
        <fullName evidence="6">PRK06770 family protein</fullName>
    </recommendedName>
</protein>
<name>A0A090ZER9_9BACI</name>
<dbReference type="Pfam" id="PF19754">
    <property type="entry name" value="DUF6241"/>
    <property type="match status" value="1"/>
</dbReference>
<evidence type="ECO:0000313" key="5">
    <source>
        <dbReference type="Proteomes" id="UP000264294"/>
    </source>
</evidence>
<comment type="caution">
    <text evidence="2">The sequence shown here is derived from an EMBL/GenBank/DDBJ whole genome shotgun (WGS) entry which is preliminary data.</text>
</comment>
<dbReference type="InterPro" id="IPR046208">
    <property type="entry name" value="DUF6241"/>
</dbReference>
<feature type="transmembrane region" description="Helical" evidence="1">
    <location>
        <begin position="6"/>
        <end position="26"/>
    </location>
</feature>
<gene>
    <name evidence="3" type="ORF">D0U04_23960</name>
    <name evidence="2" type="ORF">DJ93_3037</name>
</gene>
<evidence type="ECO:0000313" key="4">
    <source>
        <dbReference type="Proteomes" id="UP000029389"/>
    </source>
</evidence>
<proteinExistence type="predicted"/>